<evidence type="ECO:0000256" key="5">
    <source>
        <dbReference type="ARBA" id="ARBA00023016"/>
    </source>
</evidence>
<gene>
    <name evidence="11" type="ORF">BHY08_00575</name>
</gene>
<proteinExistence type="inferred from homology"/>
<keyword evidence="3 8" id="KW-0678">Repressor</keyword>
<dbReference type="InterPro" id="IPR041473">
    <property type="entry name" value="CtsR_C"/>
</dbReference>
<dbReference type="GO" id="GO:0003677">
    <property type="term" value="F:DNA binding"/>
    <property type="evidence" value="ECO:0007669"/>
    <property type="project" value="UniProtKB-UniRule"/>
</dbReference>
<sequence>MENKNMSDIIEEYLKELLVNEDIIEIKRAEIADQFNCVPSQINYVINTRFTIPKGYRVESKRGGGGYIRIVKVKLIQYKTKLCEEIPEMISNGLTESEAFAILNELQDNDIITLREKHLLHSAFKLTGISRSTEEKLLRANMMIDVLERLTYEEEERDI</sequence>
<dbReference type="Gene3D" id="1.10.1200.150">
    <property type="entry name" value="Transcriptional regulator CtsR, C-terminal domain"/>
    <property type="match status" value="1"/>
</dbReference>
<comment type="similarity">
    <text evidence="1 8">Belongs to the CtsR family.</text>
</comment>
<dbReference type="InterPro" id="IPR041908">
    <property type="entry name" value="CtsR_C_sf"/>
</dbReference>
<name>A0A1J0A3E1_9ENTE</name>
<dbReference type="InterPro" id="IPR040465">
    <property type="entry name" value="CtsR_N"/>
</dbReference>
<dbReference type="InterPro" id="IPR041902">
    <property type="entry name" value="CtsR_N_sf"/>
</dbReference>
<evidence type="ECO:0000256" key="4">
    <source>
        <dbReference type="ARBA" id="ARBA00023015"/>
    </source>
</evidence>
<dbReference type="FunFam" id="3.30.56.130:FF:000001">
    <property type="entry name" value="Transcriptional regulator CtsR"/>
    <property type="match status" value="1"/>
</dbReference>
<dbReference type="AlphaFoldDB" id="A0A1J0A3E1"/>
<dbReference type="RefSeq" id="WP_071456013.1">
    <property type="nucleotide sequence ID" value="NZ_CP017267.1"/>
</dbReference>
<dbReference type="GO" id="GO:0006355">
    <property type="term" value="P:regulation of DNA-templated transcription"/>
    <property type="evidence" value="ECO:0007669"/>
    <property type="project" value="UniProtKB-UniRule"/>
</dbReference>
<evidence type="ECO:0000256" key="7">
    <source>
        <dbReference type="ARBA" id="ARBA00023163"/>
    </source>
</evidence>
<evidence type="ECO:0000256" key="6">
    <source>
        <dbReference type="ARBA" id="ARBA00023125"/>
    </source>
</evidence>
<evidence type="ECO:0000259" key="10">
    <source>
        <dbReference type="Pfam" id="PF17727"/>
    </source>
</evidence>
<feature type="domain" description="CtsR N-terminal HTH" evidence="9">
    <location>
        <begin position="5"/>
        <end position="74"/>
    </location>
</feature>
<dbReference type="InterPro" id="IPR008463">
    <property type="entry name" value="CtsR"/>
</dbReference>
<evidence type="ECO:0000256" key="2">
    <source>
        <dbReference type="ARBA" id="ARBA00014129"/>
    </source>
</evidence>
<evidence type="ECO:0000313" key="12">
    <source>
        <dbReference type="Proteomes" id="UP000191200"/>
    </source>
</evidence>
<dbReference type="Proteomes" id="UP000191200">
    <property type="component" value="Chromosome"/>
</dbReference>
<reference evidence="11 12" key="1">
    <citation type="submission" date="2016-09" db="EMBL/GenBank/DDBJ databases">
        <title>Vagococcus teuberi sp. nov., isolated from the Malian artisanal sour milk fene.</title>
        <authorList>
            <person name="Wullschleger S."/>
            <person name="Seifert C."/>
            <person name="Baumgartner S."/>
            <person name="Lacroix C."/>
            <person name="Bonfoh B."/>
            <person name="Stevens M.J."/>
            <person name="Meile L."/>
        </authorList>
    </citation>
    <scope>NUCLEOTIDE SEQUENCE [LARGE SCALE GENOMIC DNA]</scope>
    <source>
        <strain evidence="11 12">DSM 21459</strain>
    </source>
</reference>
<dbReference type="Pfam" id="PF17727">
    <property type="entry name" value="CtsR_C"/>
    <property type="match status" value="1"/>
</dbReference>
<evidence type="ECO:0000256" key="8">
    <source>
        <dbReference type="PIRNR" id="PIRNR010607"/>
    </source>
</evidence>
<protein>
    <recommendedName>
        <fullName evidence="2 8">Transcriptional regulator CtsR</fullName>
    </recommendedName>
</protein>
<dbReference type="PIRSF" id="PIRSF010607">
    <property type="entry name" value="Txn_repr_CtsR"/>
    <property type="match status" value="1"/>
</dbReference>
<keyword evidence="12" id="KW-1185">Reference proteome</keyword>
<dbReference type="EMBL" id="CP017267">
    <property type="protein sequence ID" value="APB30448.1"/>
    <property type="molecule type" value="Genomic_DNA"/>
</dbReference>
<dbReference type="Pfam" id="PF05848">
    <property type="entry name" value="CtsR"/>
    <property type="match status" value="1"/>
</dbReference>
<feature type="domain" description="CtsR C-terminal dimerization" evidence="10">
    <location>
        <begin position="80"/>
        <end position="147"/>
    </location>
</feature>
<keyword evidence="5" id="KW-0346">Stress response</keyword>
<keyword evidence="7 8" id="KW-0804">Transcription</keyword>
<accession>A0A1J0A3E1</accession>
<evidence type="ECO:0000256" key="3">
    <source>
        <dbReference type="ARBA" id="ARBA00022491"/>
    </source>
</evidence>
<dbReference type="KEGG" id="vte:BHY08_00575"/>
<organism evidence="11 12">
    <name type="scientific">Vagococcus teuberi</name>
    <dbReference type="NCBI Taxonomy" id="519472"/>
    <lineage>
        <taxon>Bacteria</taxon>
        <taxon>Bacillati</taxon>
        <taxon>Bacillota</taxon>
        <taxon>Bacilli</taxon>
        <taxon>Lactobacillales</taxon>
        <taxon>Enterococcaceae</taxon>
        <taxon>Vagococcus</taxon>
    </lineage>
</organism>
<keyword evidence="6 8" id="KW-0238">DNA-binding</keyword>
<dbReference type="OrthoDB" id="1680813at2"/>
<evidence type="ECO:0000313" key="11">
    <source>
        <dbReference type="EMBL" id="APB30448.1"/>
    </source>
</evidence>
<evidence type="ECO:0000256" key="1">
    <source>
        <dbReference type="ARBA" id="ARBA00010189"/>
    </source>
</evidence>
<keyword evidence="4 8" id="KW-0805">Transcription regulation</keyword>
<dbReference type="STRING" id="519472.BHY08_00575"/>
<dbReference type="Gene3D" id="3.30.56.130">
    <property type="entry name" value="Transcriptional regulator CtsR, winged HTH domain"/>
    <property type="match status" value="1"/>
</dbReference>
<evidence type="ECO:0000259" key="9">
    <source>
        <dbReference type="Pfam" id="PF05848"/>
    </source>
</evidence>